<dbReference type="Gene3D" id="3.40.50.2000">
    <property type="entry name" value="Glycogen Phosphorylase B"/>
    <property type="match status" value="2"/>
</dbReference>
<evidence type="ECO:0000256" key="1">
    <source>
        <dbReference type="ARBA" id="ARBA00022679"/>
    </source>
</evidence>
<reference evidence="3 4" key="1">
    <citation type="submission" date="2021-11" db="EMBL/GenBank/DDBJ databases">
        <authorList>
            <person name="Huq M.A."/>
        </authorList>
    </citation>
    <scope>NUCLEOTIDE SEQUENCE [LARGE SCALE GENOMIC DNA]</scope>
    <source>
        <strain evidence="3 4">MAHUQ-52</strain>
    </source>
</reference>
<accession>A0ABS8IS83</accession>
<dbReference type="EC" id="2.4.-.-" evidence="3"/>
<dbReference type="Proteomes" id="UP001198701">
    <property type="component" value="Unassembled WGS sequence"/>
</dbReference>
<gene>
    <name evidence="3" type="ORF">LMJ30_10000</name>
</gene>
<dbReference type="SUPFAM" id="SSF53756">
    <property type="entry name" value="UDP-Glycosyltransferase/glycogen phosphorylase"/>
    <property type="match status" value="1"/>
</dbReference>
<proteinExistence type="predicted"/>
<evidence type="ECO:0000259" key="2">
    <source>
        <dbReference type="Pfam" id="PF12000"/>
    </source>
</evidence>
<keyword evidence="4" id="KW-1185">Reference proteome</keyword>
<protein>
    <submittedName>
        <fullName evidence="3">Glycosyltransferase</fullName>
        <ecNumber evidence="3">2.4.-.-</ecNumber>
    </submittedName>
</protein>
<evidence type="ECO:0000313" key="4">
    <source>
        <dbReference type="Proteomes" id="UP001198701"/>
    </source>
</evidence>
<dbReference type="PANTHER" id="PTHR46401:SF2">
    <property type="entry name" value="GLYCOSYLTRANSFERASE WBBK-RELATED"/>
    <property type="match status" value="1"/>
</dbReference>
<sequence length="422" mass="47401">MGDRDDARHQRRGIRRTGERDEMNVLFIHQNFPGQFVHLAAHLAKEKRNKVVALTVHDNPPIKGVAVREYTMLRPSAPETHPMLRDQEASMLHAEACAAAALQLKREGFTPDVIVAHPGWGEALFLKDVFPHAKLVLYCEYYYAAEGQDVGFDPEVPPLTFAQRCRLRMKNSTNLLSMEIADAAISPTEWQKSTYPAWAQEKITVIHDGIDLEKLKFNPKARITLAANGSKPSFTFKPGDEVLSYVARNLEPVRGFQVFMRTLPEVLRRRPDAHAIVVGGDGVSYGHQAPGGVSWKEHLLAEVGDQLDMNRVHFVGKVPYQSYLDLLSISRVHAYWTTPFVLSWSFLEAALSGLPVMASDTAPVREFSDLLSINTAGFFEKDAFAEHLSEELRRPAKRACVIQAEALSLSNCLQHQLRLLRM</sequence>
<evidence type="ECO:0000313" key="3">
    <source>
        <dbReference type="EMBL" id="MCC6071286.1"/>
    </source>
</evidence>
<dbReference type="RefSeq" id="WP_229432203.1">
    <property type="nucleotide sequence ID" value="NZ_JAJHPV010000013.1"/>
</dbReference>
<feature type="domain" description="Glycosyl transferase family 4" evidence="2">
    <location>
        <begin position="48"/>
        <end position="214"/>
    </location>
</feature>
<dbReference type="Pfam" id="PF13692">
    <property type="entry name" value="Glyco_trans_1_4"/>
    <property type="match status" value="1"/>
</dbReference>
<dbReference type="InterPro" id="IPR022623">
    <property type="entry name" value="Glyco_trans_4"/>
</dbReference>
<keyword evidence="3" id="KW-0328">Glycosyltransferase</keyword>
<dbReference type="PANTHER" id="PTHR46401">
    <property type="entry name" value="GLYCOSYLTRANSFERASE WBBK-RELATED"/>
    <property type="match status" value="1"/>
</dbReference>
<dbReference type="GO" id="GO:0016757">
    <property type="term" value="F:glycosyltransferase activity"/>
    <property type="evidence" value="ECO:0007669"/>
    <property type="project" value="UniProtKB-KW"/>
</dbReference>
<keyword evidence="1 3" id="KW-0808">Transferase</keyword>
<name>A0ABS8IS83_9BURK</name>
<dbReference type="EMBL" id="JAJHPV010000013">
    <property type="protein sequence ID" value="MCC6071286.1"/>
    <property type="molecule type" value="Genomic_DNA"/>
</dbReference>
<organism evidence="3 4">
    <name type="scientific">Massilia agrisoli</name>
    <dbReference type="NCBI Taxonomy" id="2892444"/>
    <lineage>
        <taxon>Bacteria</taxon>
        <taxon>Pseudomonadati</taxon>
        <taxon>Pseudomonadota</taxon>
        <taxon>Betaproteobacteria</taxon>
        <taxon>Burkholderiales</taxon>
        <taxon>Oxalobacteraceae</taxon>
        <taxon>Telluria group</taxon>
        <taxon>Massilia</taxon>
    </lineage>
</organism>
<dbReference type="Pfam" id="PF12000">
    <property type="entry name" value="Glyco_trans_4_3"/>
    <property type="match status" value="1"/>
</dbReference>
<comment type="caution">
    <text evidence="3">The sequence shown here is derived from an EMBL/GenBank/DDBJ whole genome shotgun (WGS) entry which is preliminary data.</text>
</comment>